<dbReference type="Proteomes" id="UP000094336">
    <property type="component" value="Unassembled WGS sequence"/>
</dbReference>
<dbReference type="AlphaFoldDB" id="A0A1E3QY86"/>
<evidence type="ECO:0000313" key="2">
    <source>
        <dbReference type="EMBL" id="ODQ82630.1"/>
    </source>
</evidence>
<keyword evidence="1" id="KW-0175">Coiled coil</keyword>
<keyword evidence="3" id="KW-1185">Reference proteome</keyword>
<proteinExistence type="predicted"/>
<sequence length="62" mass="6814">MTNEASLPDETETSVNPQEFSQALKSLNEAEAKAAEMEKMLDQLEAKMNAILEGASTRLELD</sequence>
<name>A0A1E3QY86_9ASCO</name>
<dbReference type="GeneID" id="30150089"/>
<protein>
    <submittedName>
        <fullName evidence="2">Uncharacterized protein</fullName>
    </submittedName>
</protein>
<feature type="coiled-coil region" evidence="1">
    <location>
        <begin position="20"/>
        <end position="54"/>
    </location>
</feature>
<organism evidence="2 3">
    <name type="scientific">Babjeviella inositovora NRRL Y-12698</name>
    <dbReference type="NCBI Taxonomy" id="984486"/>
    <lineage>
        <taxon>Eukaryota</taxon>
        <taxon>Fungi</taxon>
        <taxon>Dikarya</taxon>
        <taxon>Ascomycota</taxon>
        <taxon>Saccharomycotina</taxon>
        <taxon>Pichiomycetes</taxon>
        <taxon>Serinales incertae sedis</taxon>
        <taxon>Babjeviella</taxon>
    </lineage>
</organism>
<gene>
    <name evidence="2" type="ORF">BABINDRAFT_5568</name>
</gene>
<dbReference type="RefSeq" id="XP_018987958.1">
    <property type="nucleotide sequence ID" value="XM_019132236.1"/>
</dbReference>
<evidence type="ECO:0000256" key="1">
    <source>
        <dbReference type="SAM" id="Coils"/>
    </source>
</evidence>
<accession>A0A1E3QY86</accession>
<reference evidence="3" key="1">
    <citation type="submission" date="2016-05" db="EMBL/GenBank/DDBJ databases">
        <title>Comparative genomics of biotechnologically important yeasts.</title>
        <authorList>
            <consortium name="DOE Joint Genome Institute"/>
            <person name="Riley R."/>
            <person name="Haridas S."/>
            <person name="Wolfe K.H."/>
            <person name="Lopes M.R."/>
            <person name="Hittinger C.T."/>
            <person name="Goker M."/>
            <person name="Salamov A."/>
            <person name="Wisecaver J."/>
            <person name="Long T.M."/>
            <person name="Aerts A.L."/>
            <person name="Barry K."/>
            <person name="Choi C."/>
            <person name="Clum A."/>
            <person name="Coughlan A.Y."/>
            <person name="Deshpande S."/>
            <person name="Douglass A.P."/>
            <person name="Hanson S.J."/>
            <person name="Klenk H.-P."/>
            <person name="Labutti K."/>
            <person name="Lapidus A."/>
            <person name="Lindquist E."/>
            <person name="Lipzen A."/>
            <person name="Meier-Kolthoff J.P."/>
            <person name="Ohm R.A."/>
            <person name="Otillar R.P."/>
            <person name="Pangilinan J."/>
            <person name="Peng Y."/>
            <person name="Rokas A."/>
            <person name="Rosa C.A."/>
            <person name="Scheuner C."/>
            <person name="Sibirny A.A."/>
            <person name="Slot J.C."/>
            <person name="Stielow J.B."/>
            <person name="Sun H."/>
            <person name="Kurtzman C.P."/>
            <person name="Blackwell M."/>
            <person name="Grigoriev I.V."/>
            <person name="Jeffries T.W."/>
        </authorList>
    </citation>
    <scope>NUCLEOTIDE SEQUENCE [LARGE SCALE GENOMIC DNA]</scope>
    <source>
        <strain evidence="3">NRRL Y-12698</strain>
    </source>
</reference>
<dbReference type="EMBL" id="KV454426">
    <property type="protein sequence ID" value="ODQ82630.1"/>
    <property type="molecule type" value="Genomic_DNA"/>
</dbReference>
<evidence type="ECO:0000313" key="3">
    <source>
        <dbReference type="Proteomes" id="UP000094336"/>
    </source>
</evidence>